<feature type="transmembrane region" description="Helical" evidence="7">
    <location>
        <begin position="96"/>
        <end position="120"/>
    </location>
</feature>
<protein>
    <recommendedName>
        <fullName evidence="10">GPR1/FUN34/YaaH-class plasma membrane protein</fullName>
    </recommendedName>
</protein>
<reference evidence="8 9" key="1">
    <citation type="submission" date="2023-01" db="EMBL/GenBank/DDBJ databases">
        <title>Analysis of 21 Apiospora genomes using comparative genomics revels a genus with tremendous synthesis potential of carbohydrate active enzymes and secondary metabolites.</title>
        <authorList>
            <person name="Sorensen T."/>
        </authorList>
    </citation>
    <scope>NUCLEOTIDE SEQUENCE [LARGE SCALE GENOMIC DNA]</scope>
    <source>
        <strain evidence="8 9">CBS 135458</strain>
    </source>
</reference>
<comment type="subcellular location">
    <subcellularLocation>
        <location evidence="1">Membrane</location>
        <topology evidence="1">Multi-pass membrane protein</topology>
    </subcellularLocation>
</comment>
<evidence type="ECO:0000256" key="4">
    <source>
        <dbReference type="ARBA" id="ARBA00022989"/>
    </source>
</evidence>
<dbReference type="PANTHER" id="PTHR31123">
    <property type="entry name" value="ACCUMULATION OF DYADS PROTEIN 2-RELATED"/>
    <property type="match status" value="1"/>
</dbReference>
<sequence>MGTVMQSKLPSEQGLECGSHDMEVSPPRRQAFGNATAVALVGFLLSLTPLSCMLMGWRGAGKDGAAASAMYMFGGGGLLWFGGLAEWLVGNTFASVVFFAFGAFWLNFGASMMPFFNAYAGYSPDPAVPVLGLQSTQYNSSWGFVTLSMAFLNAIFLVGSLRVNITFVLMFTCVISALSCLTGSYWQTSNGNLELAGRLGVAGGGCFFGACACGWWCLASIILASVDFPVQLPLGDLSSWISGKRELEKHANQSTK</sequence>
<accession>A0ABR1T3E6</accession>
<feature type="region of interest" description="Disordered" evidence="6">
    <location>
        <begin position="1"/>
        <end position="20"/>
    </location>
</feature>
<organism evidence="8 9">
    <name type="scientific">Apiospora phragmitis</name>
    <dbReference type="NCBI Taxonomy" id="2905665"/>
    <lineage>
        <taxon>Eukaryota</taxon>
        <taxon>Fungi</taxon>
        <taxon>Dikarya</taxon>
        <taxon>Ascomycota</taxon>
        <taxon>Pezizomycotina</taxon>
        <taxon>Sordariomycetes</taxon>
        <taxon>Xylariomycetidae</taxon>
        <taxon>Amphisphaeriales</taxon>
        <taxon>Apiosporaceae</taxon>
        <taxon>Apiospora</taxon>
    </lineage>
</organism>
<dbReference type="EMBL" id="JAQQWL010000015">
    <property type="protein sequence ID" value="KAK8041113.1"/>
    <property type="molecule type" value="Genomic_DNA"/>
</dbReference>
<dbReference type="Pfam" id="PF01184">
    <property type="entry name" value="Gpr1_Fun34_YaaH"/>
    <property type="match status" value="1"/>
</dbReference>
<feature type="transmembrane region" description="Helical" evidence="7">
    <location>
        <begin position="69"/>
        <end position="89"/>
    </location>
</feature>
<comment type="caution">
    <text evidence="8">The sequence shown here is derived from an EMBL/GenBank/DDBJ whole genome shotgun (WGS) entry which is preliminary data.</text>
</comment>
<evidence type="ECO:0000256" key="6">
    <source>
        <dbReference type="SAM" id="MobiDB-lite"/>
    </source>
</evidence>
<evidence type="ECO:0008006" key="10">
    <source>
        <dbReference type="Google" id="ProtNLM"/>
    </source>
</evidence>
<dbReference type="InterPro" id="IPR051633">
    <property type="entry name" value="AceTr"/>
</dbReference>
<feature type="transmembrane region" description="Helical" evidence="7">
    <location>
        <begin position="199"/>
        <end position="224"/>
    </location>
</feature>
<feature type="transmembrane region" description="Helical" evidence="7">
    <location>
        <begin position="140"/>
        <end position="158"/>
    </location>
</feature>
<evidence type="ECO:0000256" key="2">
    <source>
        <dbReference type="ARBA" id="ARBA00005587"/>
    </source>
</evidence>
<keyword evidence="9" id="KW-1185">Reference proteome</keyword>
<feature type="transmembrane region" description="Helical" evidence="7">
    <location>
        <begin position="37"/>
        <end position="57"/>
    </location>
</feature>
<evidence type="ECO:0000313" key="9">
    <source>
        <dbReference type="Proteomes" id="UP001480595"/>
    </source>
</evidence>
<evidence type="ECO:0000313" key="8">
    <source>
        <dbReference type="EMBL" id="KAK8041113.1"/>
    </source>
</evidence>
<evidence type="ECO:0000256" key="3">
    <source>
        <dbReference type="ARBA" id="ARBA00022692"/>
    </source>
</evidence>
<comment type="similarity">
    <text evidence="2">Belongs to the acetate uptake transporter (AceTr) (TC 2.A.96) family.</text>
</comment>
<evidence type="ECO:0000256" key="5">
    <source>
        <dbReference type="ARBA" id="ARBA00023136"/>
    </source>
</evidence>
<keyword evidence="3 7" id="KW-0812">Transmembrane</keyword>
<dbReference type="Proteomes" id="UP001480595">
    <property type="component" value="Unassembled WGS sequence"/>
</dbReference>
<keyword evidence="5 7" id="KW-0472">Membrane</keyword>
<dbReference type="PANTHER" id="PTHR31123:SF4">
    <property type="entry name" value="PROTEIN ALCS"/>
    <property type="match status" value="1"/>
</dbReference>
<name>A0ABR1T3E6_9PEZI</name>
<feature type="transmembrane region" description="Helical" evidence="7">
    <location>
        <begin position="165"/>
        <end position="187"/>
    </location>
</feature>
<dbReference type="GeneID" id="92098592"/>
<keyword evidence="4 7" id="KW-1133">Transmembrane helix</keyword>
<dbReference type="InterPro" id="IPR000791">
    <property type="entry name" value="Gpr1/Fun34/SatP-like"/>
</dbReference>
<dbReference type="RefSeq" id="XP_066708658.1">
    <property type="nucleotide sequence ID" value="XM_066865529.1"/>
</dbReference>
<evidence type="ECO:0000256" key="7">
    <source>
        <dbReference type="SAM" id="Phobius"/>
    </source>
</evidence>
<gene>
    <name evidence="8" type="ORF">PG994_014120</name>
</gene>
<proteinExistence type="inferred from homology"/>
<evidence type="ECO:0000256" key="1">
    <source>
        <dbReference type="ARBA" id="ARBA00004141"/>
    </source>
</evidence>
<feature type="compositionally biased region" description="Polar residues" evidence="6">
    <location>
        <begin position="1"/>
        <end position="10"/>
    </location>
</feature>